<evidence type="ECO:0000259" key="1">
    <source>
        <dbReference type="Pfam" id="PF07287"/>
    </source>
</evidence>
<evidence type="ECO:0000313" key="2">
    <source>
        <dbReference type="EMBL" id="KQL49752.1"/>
    </source>
</evidence>
<dbReference type="Pfam" id="PF07287">
    <property type="entry name" value="AtuA"/>
    <property type="match status" value="1"/>
</dbReference>
<dbReference type="Proteomes" id="UP000051063">
    <property type="component" value="Unassembled WGS sequence"/>
</dbReference>
<dbReference type="PANTHER" id="PTHR47708:SF2">
    <property type="entry name" value="SI:CH73-132F6.5"/>
    <property type="match status" value="1"/>
</dbReference>
<dbReference type="PANTHER" id="PTHR47708">
    <property type="match status" value="1"/>
</dbReference>
<dbReference type="RefSeq" id="WP_055744069.1">
    <property type="nucleotide sequence ID" value="NZ_LJJB01000007.1"/>
</dbReference>
<keyword evidence="3" id="KW-1185">Reference proteome</keyword>
<dbReference type="EMBL" id="LJJB01000007">
    <property type="protein sequence ID" value="KQL49752.1"/>
    <property type="molecule type" value="Genomic_DNA"/>
</dbReference>
<reference evidence="2 3" key="1">
    <citation type="submission" date="2015-09" db="EMBL/GenBank/DDBJ databases">
        <title>Genome sequencing project for genomic taxonomy and phylogenomics of Bacillus-like bacteria.</title>
        <authorList>
            <person name="Liu B."/>
            <person name="Wang J."/>
            <person name="Zhu Y."/>
            <person name="Liu G."/>
            <person name="Chen Q."/>
            <person name="Chen Z."/>
            <person name="Lan J."/>
            <person name="Che J."/>
            <person name="Ge C."/>
            <person name="Shi H."/>
            <person name="Pan Z."/>
            <person name="Liu X."/>
        </authorList>
    </citation>
    <scope>NUCLEOTIDE SEQUENCE [LARGE SCALE GENOMIC DNA]</scope>
    <source>
        <strain evidence="2 3">DSM 8552</strain>
    </source>
</reference>
<protein>
    <recommendedName>
        <fullName evidence="1">Acyclic terpene utilisation N-terminal domain-containing protein</fullName>
    </recommendedName>
</protein>
<accession>A0ABR5NE10</accession>
<gene>
    <name evidence="2" type="ORF">AN963_08565</name>
</gene>
<sequence>MNKSVRIGAGMGFYGDSILPALDVAKKGNVQYICFDDLAELTMAILEKDRKKDPTKGYTKDITKTMTTLLPECYPRGIKLITNAGGINPHGAAEEVRKIADQLGFHHLKIGVVSGDNIFEQIDEFEKEGVSFHSMDGSESLDTYRERLLFASVYLGSQPIVEALRQGADIVITGRTTDSAQFAAPLIYEFGWSSTDWDRIASAVLLGHLLECSGQASGGNFSGEWWDIEQMENIGYPIAEVNEDGTFVLTKAEGTGGLVCVDTVKEQFLYEVHDPTHYITPDVIVDFTSARIEDIGPNLVRVSNVKGKPAPQTLKVLMGYENGWAGEGMMGYTWPFALEKARKAEQVIRRQIEQQGIPAEEIHASFLGFNSLHGPLVKEMDSDHYSEIYLRIAIRTEKMEDAAKLGRLIPPLALNGPAFGGGGLGGMQKPRQLLGLFASLIDRELIERGVKVEILQVSKARE</sequence>
<dbReference type="InterPro" id="IPR010839">
    <property type="entry name" value="AtuA_N"/>
</dbReference>
<organism evidence="2 3">
    <name type="scientific">Brevibacillus choshinensis</name>
    <dbReference type="NCBI Taxonomy" id="54911"/>
    <lineage>
        <taxon>Bacteria</taxon>
        <taxon>Bacillati</taxon>
        <taxon>Bacillota</taxon>
        <taxon>Bacilli</taxon>
        <taxon>Bacillales</taxon>
        <taxon>Paenibacillaceae</taxon>
        <taxon>Brevibacillus</taxon>
    </lineage>
</organism>
<comment type="caution">
    <text evidence="2">The sequence shown here is derived from an EMBL/GenBank/DDBJ whole genome shotgun (WGS) entry which is preliminary data.</text>
</comment>
<feature type="domain" description="Acyclic terpene utilisation N-terminal" evidence="1">
    <location>
        <begin position="5"/>
        <end position="451"/>
    </location>
</feature>
<proteinExistence type="predicted"/>
<name>A0ABR5NE10_BRECH</name>
<evidence type="ECO:0000313" key="3">
    <source>
        <dbReference type="Proteomes" id="UP000051063"/>
    </source>
</evidence>